<proteinExistence type="inferred from homology"/>
<keyword evidence="6 10" id="KW-0460">Magnesium</keyword>
<evidence type="ECO:0000256" key="6">
    <source>
        <dbReference type="ARBA" id="ARBA00022842"/>
    </source>
</evidence>
<feature type="binding site" evidence="10">
    <location>
        <position position="124"/>
    </location>
    <ligand>
        <name>Mn(2+)</name>
        <dbReference type="ChEBI" id="CHEBI:29035"/>
    </ligand>
</feature>
<keyword evidence="7 10" id="KW-0464">Manganese</keyword>
<dbReference type="SUPFAM" id="SSF55811">
    <property type="entry name" value="Nudix"/>
    <property type="match status" value="1"/>
</dbReference>
<feature type="active site" evidence="10">
    <location>
        <position position="124"/>
    </location>
</feature>
<name>A0ABP2DQC0_9CORY</name>
<protein>
    <recommendedName>
        <fullName evidence="3 10">Isopentenyl-diphosphate Delta-isomerase</fullName>
        <shortName evidence="10">IPP isomerase</shortName>
        <ecNumber evidence="3 10">5.3.3.2</ecNumber>
    </recommendedName>
    <alternativeName>
        <fullName evidence="10">IPP:DMAPP isomerase</fullName>
    </alternativeName>
    <alternativeName>
        <fullName evidence="10">Isopentenyl pyrophosphate isomerase</fullName>
    </alternativeName>
</protein>
<keyword evidence="13" id="KW-1185">Reference proteome</keyword>
<evidence type="ECO:0000313" key="12">
    <source>
        <dbReference type="EMBL" id="EEI62197.1"/>
    </source>
</evidence>
<keyword evidence="8 10" id="KW-0414">Isoprene biosynthesis</keyword>
<dbReference type="PIRSF" id="PIRSF018427">
    <property type="entry name" value="Isopntndiph_ism"/>
    <property type="match status" value="1"/>
</dbReference>
<comment type="pathway">
    <text evidence="1 10">Isoprenoid biosynthesis; dimethylallyl diphosphate biosynthesis; dimethylallyl diphosphate from isopentenyl diphosphate: step 1/1.</text>
</comment>
<evidence type="ECO:0000256" key="3">
    <source>
        <dbReference type="ARBA" id="ARBA00012057"/>
    </source>
</evidence>
<evidence type="ECO:0000256" key="7">
    <source>
        <dbReference type="ARBA" id="ARBA00023211"/>
    </source>
</evidence>
<evidence type="ECO:0000256" key="4">
    <source>
        <dbReference type="ARBA" id="ARBA00022490"/>
    </source>
</evidence>
<dbReference type="InterPro" id="IPR000086">
    <property type="entry name" value="NUDIX_hydrolase_dom"/>
</dbReference>
<accession>A0ABP2DQC0</accession>
<dbReference type="NCBIfam" id="NF002995">
    <property type="entry name" value="PRK03759.1"/>
    <property type="match status" value="1"/>
</dbReference>
<dbReference type="Gene3D" id="3.90.79.10">
    <property type="entry name" value="Nucleoside Triphosphate Pyrophosphohydrolase"/>
    <property type="match status" value="1"/>
</dbReference>
<evidence type="ECO:0000256" key="10">
    <source>
        <dbReference type="HAMAP-Rule" id="MF_00202"/>
    </source>
</evidence>
<feature type="binding site" evidence="10">
    <location>
        <position position="74"/>
    </location>
    <ligand>
        <name>Mn(2+)</name>
        <dbReference type="ChEBI" id="CHEBI:29035"/>
    </ligand>
</feature>
<keyword evidence="9 10" id="KW-0413">Isomerase</keyword>
<evidence type="ECO:0000313" key="13">
    <source>
        <dbReference type="Proteomes" id="UP000006237"/>
    </source>
</evidence>
<comment type="cofactor">
    <cofactor evidence="10">
        <name>Mn(2+)</name>
        <dbReference type="ChEBI" id="CHEBI:29035"/>
    </cofactor>
    <text evidence="10">Binds 1 Mn(2+) ion per subunit.</text>
</comment>
<evidence type="ECO:0000256" key="8">
    <source>
        <dbReference type="ARBA" id="ARBA00023229"/>
    </source>
</evidence>
<reference evidence="12 13" key="1">
    <citation type="submission" date="2009-01" db="EMBL/GenBank/DDBJ databases">
        <authorList>
            <person name="Qin X."/>
            <person name="Bachman B."/>
            <person name="Battles P."/>
            <person name="Bell A."/>
            <person name="Bess C."/>
            <person name="Bickham C."/>
            <person name="Chaboub L."/>
            <person name="Chen D."/>
            <person name="Coyle M."/>
            <person name="Deiros D.R."/>
            <person name="Dinh H."/>
            <person name="Forbes L."/>
            <person name="Fowler G."/>
            <person name="Francisco L."/>
            <person name="Fu Q."/>
            <person name="Gubbala S."/>
            <person name="Hale W."/>
            <person name="Han Y."/>
            <person name="Hemphill L."/>
            <person name="Highlander S.K."/>
            <person name="Hirani K."/>
            <person name="Hogues M."/>
            <person name="Jackson L."/>
            <person name="Jakkamsetti A."/>
            <person name="Javaid M."/>
            <person name="Jiang H."/>
            <person name="Korchina V."/>
            <person name="Kovar C."/>
            <person name="Lara F."/>
            <person name="Lee S."/>
            <person name="Mata R."/>
            <person name="Mathew T."/>
            <person name="Moen C."/>
            <person name="Morales K."/>
            <person name="Munidasa M."/>
            <person name="Nazareth L."/>
            <person name="Ngo R."/>
            <person name="Nguyen L."/>
            <person name="Okwuonu G."/>
            <person name="Ongeri F."/>
            <person name="Patil S."/>
            <person name="Petrosino J."/>
            <person name="Pham C."/>
            <person name="Pham P."/>
            <person name="Pu L.-L."/>
            <person name="Puazo M."/>
            <person name="Raj R."/>
            <person name="Reid J."/>
            <person name="Rouhana J."/>
            <person name="Saada N."/>
            <person name="Shang Y."/>
            <person name="Simmons D."/>
            <person name="Thornton R."/>
            <person name="Warren J."/>
            <person name="Weissenberger G."/>
            <person name="Zhang J."/>
            <person name="Zhang L."/>
            <person name="Zhou C."/>
            <person name="Zhu D."/>
            <person name="Muzny D."/>
            <person name="Worley K."/>
            <person name="Gibbs R."/>
        </authorList>
    </citation>
    <scope>NUCLEOTIDE SEQUENCE [LARGE SCALE GENOMIC DNA]</scope>
    <source>
        <strain evidence="12 13">ATCC 51866</strain>
    </source>
</reference>
<feature type="binding site" evidence="10">
    <location>
        <position position="92"/>
    </location>
    <ligand>
        <name>Mg(2+)</name>
        <dbReference type="ChEBI" id="CHEBI:18420"/>
    </ligand>
</feature>
<dbReference type="GO" id="GO:0004452">
    <property type="term" value="F:isopentenyl-diphosphate delta-isomerase activity"/>
    <property type="evidence" value="ECO:0007669"/>
    <property type="project" value="UniProtKB-EC"/>
</dbReference>
<dbReference type="PROSITE" id="PS51462">
    <property type="entry name" value="NUDIX"/>
    <property type="match status" value="1"/>
</dbReference>
<comment type="subcellular location">
    <subcellularLocation>
        <location evidence="10">Cytoplasm</location>
    </subcellularLocation>
</comment>
<comment type="similarity">
    <text evidence="2 10">Belongs to the IPP isomerase type 1 family.</text>
</comment>
<feature type="domain" description="Nudix hydrolase" evidence="11">
    <location>
        <begin position="35"/>
        <end position="174"/>
    </location>
</feature>
<evidence type="ECO:0000259" key="11">
    <source>
        <dbReference type="PROSITE" id="PS51462"/>
    </source>
</evidence>
<comment type="function">
    <text evidence="10">Catalyzes the 1,3-allylic rearrangement of the homoallylic substrate isopentenyl (IPP) to its highly electrophilic allylic isomer, dimethylallyl diphosphate (DMAPP).</text>
</comment>
<dbReference type="GeneID" id="92760631"/>
<evidence type="ECO:0000256" key="9">
    <source>
        <dbReference type="ARBA" id="ARBA00023235"/>
    </source>
</evidence>
<dbReference type="EMBL" id="ACHF01000118">
    <property type="protein sequence ID" value="EEI62197.1"/>
    <property type="molecule type" value="Genomic_DNA"/>
</dbReference>
<comment type="cofactor">
    <cofactor evidence="10">
        <name>Mg(2+)</name>
        <dbReference type="ChEBI" id="CHEBI:18420"/>
    </cofactor>
    <text evidence="10">Binds 1 Mg(2+) ion per subunit. The magnesium ion binds only when substrate is bound.</text>
</comment>
<feature type="binding site" evidence="10">
    <location>
        <position position="37"/>
    </location>
    <ligand>
        <name>Mn(2+)</name>
        <dbReference type="ChEBI" id="CHEBI:29035"/>
    </ligand>
</feature>
<dbReference type="EC" id="5.3.3.2" evidence="3 10"/>
<evidence type="ECO:0000256" key="1">
    <source>
        <dbReference type="ARBA" id="ARBA00004826"/>
    </source>
</evidence>
<keyword evidence="4 10" id="KW-0963">Cytoplasm</keyword>
<organism evidence="12 13">
    <name type="scientific">Corynebacterium glucuronolyticum ATCC 51866</name>
    <dbReference type="NCBI Taxonomy" id="548478"/>
    <lineage>
        <taxon>Bacteria</taxon>
        <taxon>Bacillati</taxon>
        <taxon>Actinomycetota</taxon>
        <taxon>Actinomycetes</taxon>
        <taxon>Mycobacteriales</taxon>
        <taxon>Corynebacteriaceae</taxon>
        <taxon>Corynebacterium</taxon>
    </lineage>
</organism>
<comment type="catalytic activity">
    <reaction evidence="10">
        <text>isopentenyl diphosphate = dimethylallyl diphosphate</text>
        <dbReference type="Rhea" id="RHEA:23284"/>
        <dbReference type="ChEBI" id="CHEBI:57623"/>
        <dbReference type="ChEBI" id="CHEBI:128769"/>
        <dbReference type="EC" id="5.3.3.2"/>
    </reaction>
</comment>
<feature type="binding site" evidence="10">
    <location>
        <position position="30"/>
    </location>
    <ligand>
        <name>Mn(2+)</name>
        <dbReference type="ChEBI" id="CHEBI:29035"/>
    </ligand>
</feature>
<dbReference type="Proteomes" id="UP000006237">
    <property type="component" value="Unassembled WGS sequence"/>
</dbReference>
<gene>
    <name evidence="10 12" type="primary">idi</name>
    <name evidence="12" type="ORF">HMPREF0293_2322</name>
</gene>
<keyword evidence="5 10" id="KW-0479">Metal-binding</keyword>
<dbReference type="PANTHER" id="PTHR10885">
    <property type="entry name" value="ISOPENTENYL-DIPHOSPHATE DELTA-ISOMERASE"/>
    <property type="match status" value="1"/>
</dbReference>
<evidence type="ECO:0000256" key="2">
    <source>
        <dbReference type="ARBA" id="ARBA00007579"/>
    </source>
</evidence>
<evidence type="ECO:0000256" key="5">
    <source>
        <dbReference type="ARBA" id="ARBA00022723"/>
    </source>
</evidence>
<dbReference type="InterPro" id="IPR015797">
    <property type="entry name" value="NUDIX_hydrolase-like_dom_sf"/>
</dbReference>
<feature type="active site" evidence="10">
    <location>
        <position position="72"/>
    </location>
</feature>
<feature type="binding site" evidence="10">
    <location>
        <position position="122"/>
    </location>
    <ligand>
        <name>Mn(2+)</name>
        <dbReference type="ChEBI" id="CHEBI:29035"/>
    </ligand>
</feature>
<dbReference type="CDD" id="cd02885">
    <property type="entry name" value="NUDIX_IPP_Isomerase"/>
    <property type="match status" value="1"/>
</dbReference>
<dbReference type="PANTHER" id="PTHR10885:SF0">
    <property type="entry name" value="ISOPENTENYL-DIPHOSPHATE DELTA-ISOMERASE"/>
    <property type="match status" value="1"/>
</dbReference>
<dbReference type="InterPro" id="IPR056375">
    <property type="entry name" value="Idi_bact"/>
</dbReference>
<dbReference type="InterPro" id="IPR011876">
    <property type="entry name" value="IsopentenylPP_isomerase_typ1"/>
</dbReference>
<sequence length="189" mass="20572">MTTPRTEPELVVLLDASKAPCGVADKATVHTDKTPLHLAFSCYVVDSAGRVLVSRRALSKLTFPGVWTNSMCGHPGPGETPEEALVRRGAEELGMRREDFVSIECVLPTFEYRATDSNGVVEWEVCPVFVAQVAPDAHVEVVPDEVDAFTWVPAEQLIAGVQATPFAFSSWIGAQLSHDELRAALVRRV</sequence>
<dbReference type="HAMAP" id="MF_00202">
    <property type="entry name" value="Idi"/>
    <property type="match status" value="1"/>
</dbReference>
<dbReference type="NCBIfam" id="TIGR02150">
    <property type="entry name" value="IPP_isom_1"/>
    <property type="match status" value="1"/>
</dbReference>
<dbReference type="RefSeq" id="WP_005389264.1">
    <property type="nucleotide sequence ID" value="NZ_GG667037.1"/>
</dbReference>
<comment type="caution">
    <text evidence="12">The sequence shown here is derived from an EMBL/GenBank/DDBJ whole genome shotgun (WGS) entry which is preliminary data.</text>
</comment>
<dbReference type="Pfam" id="PF00293">
    <property type="entry name" value="NUDIX"/>
    <property type="match status" value="1"/>
</dbReference>